<dbReference type="Proteomes" id="UP000320314">
    <property type="component" value="Unassembled WGS sequence"/>
</dbReference>
<evidence type="ECO:0000256" key="1">
    <source>
        <dbReference type="ARBA" id="ARBA00005254"/>
    </source>
</evidence>
<dbReference type="GO" id="GO:0006635">
    <property type="term" value="P:fatty acid beta-oxidation"/>
    <property type="evidence" value="ECO:0007669"/>
    <property type="project" value="TreeGrafter"/>
</dbReference>
<dbReference type="CDD" id="cd06558">
    <property type="entry name" value="crotonase-like"/>
    <property type="match status" value="1"/>
</dbReference>
<dbReference type="Pfam" id="PF00378">
    <property type="entry name" value="ECH_1"/>
    <property type="match status" value="1"/>
</dbReference>
<dbReference type="InterPro" id="IPR001753">
    <property type="entry name" value="Enoyl-CoA_hydra/iso"/>
</dbReference>
<name>A0A506UA32_9HYPH</name>
<comment type="caution">
    <text evidence="3">The sequence shown here is derived from an EMBL/GenBank/DDBJ whole genome shotgun (WGS) entry which is preliminary data.</text>
</comment>
<dbReference type="NCBIfam" id="NF006013">
    <property type="entry name" value="PRK08150.1"/>
    <property type="match status" value="1"/>
</dbReference>
<accession>A0A506UA32</accession>
<protein>
    <submittedName>
        <fullName evidence="3">Crotonase/enoyl-CoA hydratase family protein</fullName>
    </submittedName>
</protein>
<dbReference type="InterPro" id="IPR029045">
    <property type="entry name" value="ClpP/crotonase-like_dom_sf"/>
</dbReference>
<dbReference type="AlphaFoldDB" id="A0A506UA32"/>
<keyword evidence="4" id="KW-1185">Reference proteome</keyword>
<comment type="similarity">
    <text evidence="1">Belongs to the enoyl-CoA hydratase/isomerase family.</text>
</comment>
<dbReference type="SUPFAM" id="SSF52096">
    <property type="entry name" value="ClpP/crotonase"/>
    <property type="match status" value="1"/>
</dbReference>
<organism evidence="3 4">
    <name type="scientific">Pararhizobium mangrovi</name>
    <dbReference type="NCBI Taxonomy" id="2590452"/>
    <lineage>
        <taxon>Bacteria</taxon>
        <taxon>Pseudomonadati</taxon>
        <taxon>Pseudomonadota</taxon>
        <taxon>Alphaproteobacteria</taxon>
        <taxon>Hyphomicrobiales</taxon>
        <taxon>Rhizobiaceae</taxon>
        <taxon>Rhizobium/Agrobacterium group</taxon>
        <taxon>Pararhizobium</taxon>
    </lineage>
</organism>
<sequence>MTETKDLSIEEDGEIGIVRLDRQAKRNAISQAMIAEIGQLFAAPPEHWKAAILCGAGPHFSAGLDLREHGTRSVDAVMDLSRLWHRTTEAMLNGRLPIVAALNGYVIGGGLELAAATHIRIADRSVRYSLPEGRRGIFVGGGASVRVGRMIGTSRLTELMLTGREVDAEEGQQIGLSHRLVEPERAFETALEVARTVAANAPQSNRMILHGLAQIGEMPPSAGLFAESVMVALTQADPEAQERLDAFLTKRTR</sequence>
<reference evidence="3 4" key="1">
    <citation type="submission" date="2019-06" db="EMBL/GenBank/DDBJ databases">
        <authorList>
            <person name="Li M."/>
        </authorList>
    </citation>
    <scope>NUCLEOTIDE SEQUENCE [LARGE SCALE GENOMIC DNA]</scope>
    <source>
        <strain evidence="3 4">BGMRC6574</strain>
    </source>
</reference>
<gene>
    <name evidence="3" type="ORF">FJU11_05675</name>
</gene>
<dbReference type="PANTHER" id="PTHR11941:SF54">
    <property type="entry name" value="ENOYL-COA HYDRATASE, MITOCHONDRIAL"/>
    <property type="match status" value="1"/>
</dbReference>
<dbReference type="Gene3D" id="3.90.226.10">
    <property type="entry name" value="2-enoyl-CoA Hydratase, Chain A, domain 1"/>
    <property type="match status" value="1"/>
</dbReference>
<dbReference type="OrthoDB" id="5730382at2"/>
<dbReference type="PANTHER" id="PTHR11941">
    <property type="entry name" value="ENOYL-COA HYDRATASE-RELATED"/>
    <property type="match status" value="1"/>
</dbReference>
<dbReference type="EMBL" id="VHLH01000007">
    <property type="protein sequence ID" value="TPW30216.1"/>
    <property type="molecule type" value="Genomic_DNA"/>
</dbReference>
<evidence type="ECO:0000256" key="2">
    <source>
        <dbReference type="ARBA" id="ARBA00023239"/>
    </source>
</evidence>
<keyword evidence="2" id="KW-0456">Lyase</keyword>
<proteinExistence type="inferred from homology"/>
<evidence type="ECO:0000313" key="3">
    <source>
        <dbReference type="EMBL" id="TPW30216.1"/>
    </source>
</evidence>
<dbReference type="GO" id="GO:0016829">
    <property type="term" value="F:lyase activity"/>
    <property type="evidence" value="ECO:0007669"/>
    <property type="project" value="UniProtKB-KW"/>
</dbReference>
<evidence type="ECO:0000313" key="4">
    <source>
        <dbReference type="Proteomes" id="UP000320314"/>
    </source>
</evidence>
<dbReference type="RefSeq" id="WP_141166067.1">
    <property type="nucleotide sequence ID" value="NZ_VHLH01000007.1"/>
</dbReference>
<dbReference type="Gene3D" id="1.10.12.10">
    <property type="entry name" value="Lyase 2-enoyl-coa Hydratase, Chain A, domain 2"/>
    <property type="match status" value="1"/>
</dbReference>
<dbReference type="InterPro" id="IPR014748">
    <property type="entry name" value="Enoyl-CoA_hydra_C"/>
</dbReference>